<evidence type="ECO:0000256" key="1">
    <source>
        <dbReference type="SAM" id="MobiDB-lite"/>
    </source>
</evidence>
<dbReference type="OrthoDB" id="3439512at2759"/>
<feature type="domain" description="DUF7905" evidence="2">
    <location>
        <begin position="613"/>
        <end position="917"/>
    </location>
</feature>
<dbReference type="Pfam" id="PF25482">
    <property type="entry name" value="DUF7905"/>
    <property type="match status" value="1"/>
</dbReference>
<dbReference type="Proteomes" id="UP000286134">
    <property type="component" value="Unassembled WGS sequence"/>
</dbReference>
<organism evidence="3 4">
    <name type="scientific">Erysiphe neolycopersici</name>
    <dbReference type="NCBI Taxonomy" id="212602"/>
    <lineage>
        <taxon>Eukaryota</taxon>
        <taxon>Fungi</taxon>
        <taxon>Dikarya</taxon>
        <taxon>Ascomycota</taxon>
        <taxon>Pezizomycotina</taxon>
        <taxon>Leotiomycetes</taxon>
        <taxon>Erysiphales</taxon>
        <taxon>Erysiphaceae</taxon>
        <taxon>Erysiphe</taxon>
    </lineage>
</organism>
<feature type="region of interest" description="Disordered" evidence="1">
    <location>
        <begin position="556"/>
        <end position="599"/>
    </location>
</feature>
<sequence length="972" mass="111822">MISSDFFTPPPDRDTQKVSMENAISVAEHHLFFASEYYLKPKGLDYIRREFKYQLNQLEVEESLVKFKYDLENSNFHITCTPGKSNVIWKIFHAILTGMVREECQKSARLYNRDSLDSSDEDSSNDDEYECYDEDLVLESDKIGRMDMYKAQVQKTVPLPTCISPLNNIHIQDDNQSFNYIYDWDVEALNINYIFSDSILQELSSLTGCIFNKDSSENRIYVRSSLEACLNSGISKMNNIKNYFLSEKKKEYHFFYSELETNIQFSFLRLKNSKNRMFKTTLIDSFVSKNGTDKTKELRDSIQNAVIMRCASFDRVSATFRIRWKLKVVPVVKEEDRNLLERNLRKPVFASRGLLGETYELLNVNQSKTRNSASIRKHNDTAETNKKLILNVKTPLISNWVQDVVESGSIKAQVRGSELAVTKSKVPPNGSRSYDVHGSDQSKDISLPIIHGLSQNEMALKKLRSSLTSPIHAIGKIPATPKSYLEQKNSRKFWSLYPGRSSSITKNRKTLPTLVYNLMDDCPADFSCDILKPKKQSSSTSVEVDVSQSEEILPHYSLSSSQQSISKSKKKKKQKKKSNPLQMELPLPSPTHKKNESTVHDNSPLIWGNHILESFQQNLNLTFESIMKNLQAFRGELSVEAQFGRIITHGIKDMYVSKKGECERTYNEESARRILNEPEINMISSNFTRIITTIPAEIQYIIDMKDSHGFKCWLQEKNDLSSYYELYFRDKKFYRIIKCRIKTTSEFGIVNVHGTTKLWDFRISATGINSEDRLKIQHDELVEMICSSLFIPYDQQEIPARGILENCTLPSITFQINESLNNRYHLEKAITRHIHKYLSRDNQSILKISEVQSLTIKPRNSHGKKMIIQAFYPDDLNVISSHILRLWYEISISSVSLNNELTKNQNLELGELAQWSFEGTGLSSIAYSIYSPACWLLERLDGIGSFNDNGLDIQESSPVTSDIKPAALQFYW</sequence>
<dbReference type="InterPro" id="IPR057227">
    <property type="entry name" value="DUF7905"/>
</dbReference>
<keyword evidence="4" id="KW-1185">Reference proteome</keyword>
<comment type="caution">
    <text evidence="3">The sequence shown here is derived from an EMBL/GenBank/DDBJ whole genome shotgun (WGS) entry which is preliminary data.</text>
</comment>
<gene>
    <name evidence="3" type="ORF">OnM2_023046</name>
</gene>
<evidence type="ECO:0000259" key="2">
    <source>
        <dbReference type="Pfam" id="PF25482"/>
    </source>
</evidence>
<dbReference type="STRING" id="212602.A0A420I248"/>
<evidence type="ECO:0000313" key="4">
    <source>
        <dbReference type="Proteomes" id="UP000286134"/>
    </source>
</evidence>
<accession>A0A420I248</accession>
<dbReference type="AlphaFoldDB" id="A0A420I248"/>
<feature type="compositionally biased region" description="Basic residues" evidence="1">
    <location>
        <begin position="567"/>
        <end position="578"/>
    </location>
</feature>
<evidence type="ECO:0000313" key="3">
    <source>
        <dbReference type="EMBL" id="RKF63772.1"/>
    </source>
</evidence>
<name>A0A420I248_9PEZI</name>
<dbReference type="EMBL" id="MCFK01002343">
    <property type="protein sequence ID" value="RKF63772.1"/>
    <property type="molecule type" value="Genomic_DNA"/>
</dbReference>
<reference evidence="3 4" key="1">
    <citation type="journal article" date="2018" name="BMC Genomics">
        <title>Comparative genome analyses reveal sequence features reflecting distinct modes of host-adaptation between dicot and monocot powdery mildew.</title>
        <authorList>
            <person name="Wu Y."/>
            <person name="Ma X."/>
            <person name="Pan Z."/>
            <person name="Kale S.D."/>
            <person name="Song Y."/>
            <person name="King H."/>
            <person name="Zhang Q."/>
            <person name="Presley C."/>
            <person name="Deng X."/>
            <person name="Wei C.I."/>
            <person name="Xiao S."/>
        </authorList>
    </citation>
    <scope>NUCLEOTIDE SEQUENCE [LARGE SCALE GENOMIC DNA]</scope>
    <source>
        <strain evidence="3">UMSG2</strain>
    </source>
</reference>
<proteinExistence type="predicted"/>
<protein>
    <recommendedName>
        <fullName evidence="2">DUF7905 domain-containing protein</fullName>
    </recommendedName>
</protein>